<dbReference type="GO" id="GO:0005525">
    <property type="term" value="F:GTP binding"/>
    <property type="evidence" value="ECO:0007669"/>
    <property type="project" value="InterPro"/>
</dbReference>
<organism evidence="4 5">
    <name type="scientific">Acaulospora morrowiae</name>
    <dbReference type="NCBI Taxonomy" id="94023"/>
    <lineage>
        <taxon>Eukaryota</taxon>
        <taxon>Fungi</taxon>
        <taxon>Fungi incertae sedis</taxon>
        <taxon>Mucoromycota</taxon>
        <taxon>Glomeromycotina</taxon>
        <taxon>Glomeromycetes</taxon>
        <taxon>Diversisporales</taxon>
        <taxon>Acaulosporaceae</taxon>
        <taxon>Acaulospora</taxon>
    </lineage>
</organism>
<feature type="compositionally biased region" description="Basic residues" evidence="2">
    <location>
        <begin position="104"/>
        <end position="114"/>
    </location>
</feature>
<protein>
    <submittedName>
        <fullName evidence="4">17944_t:CDS:1</fullName>
    </submittedName>
</protein>
<dbReference type="Proteomes" id="UP000789342">
    <property type="component" value="Unassembled WGS sequence"/>
</dbReference>
<evidence type="ECO:0000256" key="1">
    <source>
        <dbReference type="ARBA" id="ARBA00022741"/>
    </source>
</evidence>
<keyword evidence="1" id="KW-0547">Nucleotide-binding</keyword>
<accession>A0A9N9IKA2</accession>
<feature type="region of interest" description="Disordered" evidence="2">
    <location>
        <begin position="76"/>
        <end position="123"/>
    </location>
</feature>
<keyword evidence="5" id="KW-1185">Reference proteome</keyword>
<name>A0A9N9IKA2_9GLOM</name>
<dbReference type="Gene3D" id="3.40.50.300">
    <property type="entry name" value="P-loop containing nucleotide triphosphate hydrolases"/>
    <property type="match status" value="1"/>
</dbReference>
<feature type="non-terminal residue" evidence="4">
    <location>
        <position position="1"/>
    </location>
</feature>
<comment type="caution">
    <text evidence="4">The sequence shown here is derived from an EMBL/GenBank/DDBJ whole genome shotgun (WGS) entry which is preliminary data.</text>
</comment>
<reference evidence="4" key="1">
    <citation type="submission" date="2021-06" db="EMBL/GenBank/DDBJ databases">
        <authorList>
            <person name="Kallberg Y."/>
            <person name="Tangrot J."/>
            <person name="Rosling A."/>
        </authorList>
    </citation>
    <scope>NUCLEOTIDE SEQUENCE</scope>
    <source>
        <strain evidence="4">CL551</strain>
    </source>
</reference>
<evidence type="ECO:0000256" key="2">
    <source>
        <dbReference type="SAM" id="MobiDB-lite"/>
    </source>
</evidence>
<dbReference type="InterPro" id="IPR027417">
    <property type="entry name" value="P-loop_NTPase"/>
</dbReference>
<dbReference type="EMBL" id="CAJVPV010029276">
    <property type="protein sequence ID" value="CAG8738258.1"/>
    <property type="molecule type" value="Genomic_DNA"/>
</dbReference>
<evidence type="ECO:0000313" key="5">
    <source>
        <dbReference type="Proteomes" id="UP000789342"/>
    </source>
</evidence>
<feature type="compositionally biased region" description="Polar residues" evidence="2">
    <location>
        <begin position="84"/>
        <end position="96"/>
    </location>
</feature>
<evidence type="ECO:0000259" key="3">
    <source>
        <dbReference type="Pfam" id="PF04548"/>
    </source>
</evidence>
<dbReference type="InterPro" id="IPR006703">
    <property type="entry name" value="G_AIG1"/>
</dbReference>
<dbReference type="Pfam" id="PF04548">
    <property type="entry name" value="AIG1"/>
    <property type="match status" value="1"/>
</dbReference>
<dbReference type="AlphaFoldDB" id="A0A9N9IKA2"/>
<gene>
    <name evidence="4" type="ORF">AMORRO_LOCUS14530</name>
</gene>
<feature type="domain" description="AIG1-type G" evidence="3">
    <location>
        <begin position="2"/>
        <end position="73"/>
    </location>
</feature>
<dbReference type="OrthoDB" id="8954335at2759"/>
<sequence length="137" mass="15478">VKAILIVFEALRFTNEQKEVLSRIRGFLGKDATNHIIVVFSHANKRQTESRDEMKKTWNNTVQLFIQNVGNRWGISPNPDIFSPNDSANDRVNGTETKGERKGVAKGKGKKGMAKRMGNDNGETKRNECFVVELFNP</sequence>
<evidence type="ECO:0000313" key="4">
    <source>
        <dbReference type="EMBL" id="CAG8738258.1"/>
    </source>
</evidence>
<proteinExistence type="predicted"/>